<dbReference type="PRINTS" id="PR00344">
    <property type="entry name" value="BCTRLSENSOR"/>
</dbReference>
<dbReference type="PANTHER" id="PTHR43047">
    <property type="entry name" value="TWO-COMPONENT HISTIDINE PROTEIN KINASE"/>
    <property type="match status" value="1"/>
</dbReference>
<evidence type="ECO:0000256" key="2">
    <source>
        <dbReference type="ARBA" id="ARBA00012438"/>
    </source>
</evidence>
<evidence type="ECO:0000256" key="1">
    <source>
        <dbReference type="ARBA" id="ARBA00000085"/>
    </source>
</evidence>
<dbReference type="InterPro" id="IPR003594">
    <property type="entry name" value="HATPase_dom"/>
</dbReference>
<dbReference type="Gene3D" id="3.30.565.10">
    <property type="entry name" value="Histidine kinase-like ATPase, C-terminal domain"/>
    <property type="match status" value="1"/>
</dbReference>
<keyword evidence="3" id="KW-0808">Transferase</keyword>
<dbReference type="Proteomes" id="UP000636800">
    <property type="component" value="Unassembled WGS sequence"/>
</dbReference>
<comment type="caution">
    <text evidence="6">The sequence shown here is derived from an EMBL/GenBank/DDBJ whole genome shotgun (WGS) entry which is preliminary data.</text>
</comment>
<sequence>MQPMAYEDNHQPYEKIVLLRCDVYDTGIGIPEKSLPSLFKKYMQVSADHARKYGGTGLGLAICKQLVELMGGHLTVTSQVNRGSTFTFLLPCKVATKLEFSDDSDGDPVVLHCESSNASSSDQLDGSFLFQPRSLSSGFPSGESFAQGSNLSNSLSASSANRELDEVSESYLRGSKPRKKAVPEVVSLKSCVSKKLNSNDVYQGIIHDNIDKTEISGRKEKELKLILVVADWMIIKKFLKMLLVPNVQLENTF</sequence>
<dbReference type="EC" id="2.7.13.3" evidence="2"/>
<dbReference type="AlphaFoldDB" id="A0A835PE60"/>
<organism evidence="6 7">
    <name type="scientific">Vanilla planifolia</name>
    <name type="common">Vanilla</name>
    <dbReference type="NCBI Taxonomy" id="51239"/>
    <lineage>
        <taxon>Eukaryota</taxon>
        <taxon>Viridiplantae</taxon>
        <taxon>Streptophyta</taxon>
        <taxon>Embryophyta</taxon>
        <taxon>Tracheophyta</taxon>
        <taxon>Spermatophyta</taxon>
        <taxon>Magnoliopsida</taxon>
        <taxon>Liliopsida</taxon>
        <taxon>Asparagales</taxon>
        <taxon>Orchidaceae</taxon>
        <taxon>Vanilloideae</taxon>
        <taxon>Vanilleae</taxon>
        <taxon>Vanilla</taxon>
    </lineage>
</organism>
<evidence type="ECO:0000259" key="5">
    <source>
        <dbReference type="PROSITE" id="PS50109"/>
    </source>
</evidence>
<dbReference type="SMART" id="SM00387">
    <property type="entry name" value="HATPase_c"/>
    <property type="match status" value="1"/>
</dbReference>
<evidence type="ECO:0000256" key="4">
    <source>
        <dbReference type="ARBA" id="ARBA00022777"/>
    </source>
</evidence>
<evidence type="ECO:0000256" key="3">
    <source>
        <dbReference type="ARBA" id="ARBA00022679"/>
    </source>
</evidence>
<dbReference type="EMBL" id="JADCNL010000025">
    <property type="protein sequence ID" value="KAG0452105.1"/>
    <property type="molecule type" value="Genomic_DNA"/>
</dbReference>
<feature type="domain" description="Histidine kinase" evidence="5">
    <location>
        <begin position="23"/>
        <end position="94"/>
    </location>
</feature>
<dbReference type="InterPro" id="IPR005467">
    <property type="entry name" value="His_kinase_dom"/>
</dbReference>
<dbReference type="OrthoDB" id="66620at2759"/>
<dbReference type="GO" id="GO:0009927">
    <property type="term" value="F:histidine phosphotransfer kinase activity"/>
    <property type="evidence" value="ECO:0007669"/>
    <property type="project" value="TreeGrafter"/>
</dbReference>
<dbReference type="Pfam" id="PF02518">
    <property type="entry name" value="HATPase_c"/>
    <property type="match status" value="1"/>
</dbReference>
<dbReference type="GO" id="GO:0005886">
    <property type="term" value="C:plasma membrane"/>
    <property type="evidence" value="ECO:0007669"/>
    <property type="project" value="TreeGrafter"/>
</dbReference>
<dbReference type="SUPFAM" id="SSF55874">
    <property type="entry name" value="ATPase domain of HSP90 chaperone/DNA topoisomerase II/histidine kinase"/>
    <property type="match status" value="1"/>
</dbReference>
<dbReference type="PANTHER" id="PTHR43047:SF68">
    <property type="entry name" value="HISTIDINE KINASE 5"/>
    <property type="match status" value="1"/>
</dbReference>
<dbReference type="GO" id="GO:0000155">
    <property type="term" value="F:phosphorelay sensor kinase activity"/>
    <property type="evidence" value="ECO:0007669"/>
    <property type="project" value="TreeGrafter"/>
</dbReference>
<comment type="catalytic activity">
    <reaction evidence="1">
        <text>ATP + protein L-histidine = ADP + protein N-phospho-L-histidine.</text>
        <dbReference type="EC" id="2.7.13.3"/>
    </reaction>
</comment>
<reference evidence="6 7" key="1">
    <citation type="journal article" date="2020" name="Nat. Food">
        <title>A phased Vanilla planifolia genome enables genetic improvement of flavour and production.</title>
        <authorList>
            <person name="Hasing T."/>
            <person name="Tang H."/>
            <person name="Brym M."/>
            <person name="Khazi F."/>
            <person name="Huang T."/>
            <person name="Chambers A.H."/>
        </authorList>
    </citation>
    <scope>NUCLEOTIDE SEQUENCE [LARGE SCALE GENOMIC DNA]</scope>
    <source>
        <tissue evidence="6">Leaf</tissue>
    </source>
</reference>
<dbReference type="InterPro" id="IPR004358">
    <property type="entry name" value="Sig_transdc_His_kin-like_C"/>
</dbReference>
<evidence type="ECO:0000313" key="6">
    <source>
        <dbReference type="EMBL" id="KAG0452105.1"/>
    </source>
</evidence>
<evidence type="ECO:0000313" key="7">
    <source>
        <dbReference type="Proteomes" id="UP000636800"/>
    </source>
</evidence>
<dbReference type="PROSITE" id="PS50109">
    <property type="entry name" value="HIS_KIN"/>
    <property type="match status" value="1"/>
</dbReference>
<keyword evidence="7" id="KW-1185">Reference proteome</keyword>
<accession>A0A835PE60</accession>
<dbReference type="InterPro" id="IPR036890">
    <property type="entry name" value="HATPase_C_sf"/>
</dbReference>
<gene>
    <name evidence="6" type="ORF">HPP92_026133</name>
</gene>
<protein>
    <recommendedName>
        <fullName evidence="2">histidine kinase</fullName>
        <ecNumber evidence="2">2.7.13.3</ecNumber>
    </recommendedName>
</protein>
<keyword evidence="4" id="KW-0418">Kinase</keyword>
<name>A0A835PE60_VANPL</name>
<proteinExistence type="predicted"/>